<gene>
    <name evidence="4" type="ORF">DCF19_04755</name>
</gene>
<evidence type="ECO:0000259" key="3">
    <source>
        <dbReference type="Pfam" id="PF03109"/>
    </source>
</evidence>
<keyword evidence="2" id="KW-0812">Transmembrane</keyword>
<dbReference type="InterPro" id="IPR004147">
    <property type="entry name" value="ABC1_dom"/>
</dbReference>
<evidence type="ECO:0000313" key="5">
    <source>
        <dbReference type="Proteomes" id="UP000249467"/>
    </source>
</evidence>
<keyword evidence="2" id="KW-1133">Transmembrane helix</keyword>
<keyword evidence="2" id="KW-0472">Membrane</keyword>
<dbReference type="Pfam" id="PF03109">
    <property type="entry name" value="ABC1"/>
    <property type="match status" value="1"/>
</dbReference>
<feature type="transmembrane region" description="Helical" evidence="2">
    <location>
        <begin position="28"/>
        <end position="45"/>
    </location>
</feature>
<comment type="similarity">
    <text evidence="1">Belongs to the protein kinase superfamily. ADCK protein kinase family.</text>
</comment>
<organism evidence="4 5">
    <name type="scientific">Pseudanabaena frigida</name>
    <dbReference type="NCBI Taxonomy" id="945775"/>
    <lineage>
        <taxon>Bacteria</taxon>
        <taxon>Bacillati</taxon>
        <taxon>Cyanobacteriota</taxon>
        <taxon>Cyanophyceae</taxon>
        <taxon>Pseudanabaenales</taxon>
        <taxon>Pseudanabaenaceae</taxon>
        <taxon>Pseudanabaena</taxon>
    </lineage>
</organism>
<dbReference type="AlphaFoldDB" id="A0A2W4WJ97"/>
<feature type="transmembrane region" description="Helical" evidence="2">
    <location>
        <begin position="502"/>
        <end position="522"/>
    </location>
</feature>
<feature type="transmembrane region" description="Helical" evidence="2">
    <location>
        <begin position="528"/>
        <end position="550"/>
    </location>
</feature>
<sequence>MSAIAQLPTQKLRWQKNKSSSLARQREVFLATFTFLFFIWWDKFWQNDTSYTRNKRAEWLVRNMLELGPTFIKIGQSLSTRVDLLPPEYISNLAQLQDKVPAFSAKEAREIIELELGKSLYNIYRDFDETPLAAASLGQVHRATLYSGEDVVVKVQRPGLKRLFDLDLLAVGKLLRVFRRYFSWTRKYNLEGIYSEFFTILYQEIDYAIEGSNADRFRKNFEGYPRIVVPKVYWEYSTSMVLTLEYVPGIKIDDRQALEACGLNPKEINQLGICCYLKQLLQDGFFHADPHPGNLAVNPSGSLIFYDYGMMAEVKTMAKDQMVKTFFAVLRKDTNEVVDTLMSMGFIEPIADMSPVKRMLKFVLDRFTERPVNIYEFEQIKGEVVAIFEKQPFRLPPQMTYLLKSLTTLDGIARILDPEYNFTTAAQPFVKSIVLTRGRGNTLGALAQQAKDFLVYQLNKPSRMEILLERLEERIERGELMIQVKSSESDRTLKRINIAVKALIYACLTGFLVLSGAVLLIGTNGVHTGWAIAIFVAASFSGLWLIRALVQLSIREKIDNIAEQ</sequence>
<reference evidence="4 5" key="1">
    <citation type="submission" date="2018-04" db="EMBL/GenBank/DDBJ databases">
        <authorList>
            <person name="Go L.Y."/>
            <person name="Mitchell J.A."/>
        </authorList>
    </citation>
    <scope>NUCLEOTIDE SEQUENCE [LARGE SCALE GENOMIC DNA]</scope>
    <source>
        <strain evidence="4">ULC066bin1</strain>
    </source>
</reference>
<feature type="domain" description="ABC1 atypical kinase-like" evidence="3">
    <location>
        <begin position="95"/>
        <end position="339"/>
    </location>
</feature>
<accession>A0A2W4WJ97</accession>
<dbReference type="PANTHER" id="PTHR10566">
    <property type="entry name" value="CHAPERONE-ACTIVITY OF BC1 COMPLEX CABC1 -RELATED"/>
    <property type="match status" value="1"/>
</dbReference>
<evidence type="ECO:0000313" key="4">
    <source>
        <dbReference type="EMBL" id="PZO43267.1"/>
    </source>
</evidence>
<dbReference type="InterPro" id="IPR011009">
    <property type="entry name" value="Kinase-like_dom_sf"/>
</dbReference>
<name>A0A2W4WJ97_9CYAN</name>
<reference evidence="4 5" key="2">
    <citation type="submission" date="2018-06" db="EMBL/GenBank/DDBJ databases">
        <title>Metagenomic assembly of (sub)arctic Cyanobacteria and their associated microbiome from non-axenic cultures.</title>
        <authorList>
            <person name="Baurain D."/>
        </authorList>
    </citation>
    <scope>NUCLEOTIDE SEQUENCE [LARGE SCALE GENOMIC DNA]</scope>
    <source>
        <strain evidence="4">ULC066bin1</strain>
    </source>
</reference>
<protein>
    <recommendedName>
        <fullName evidence="3">ABC1 atypical kinase-like domain-containing protein</fullName>
    </recommendedName>
</protein>
<dbReference type="Proteomes" id="UP000249467">
    <property type="component" value="Unassembled WGS sequence"/>
</dbReference>
<dbReference type="InterPro" id="IPR050154">
    <property type="entry name" value="UbiB_kinase"/>
</dbReference>
<dbReference type="PANTHER" id="PTHR10566:SF113">
    <property type="entry name" value="PROTEIN ACTIVITY OF BC1 COMPLEX KINASE 7, CHLOROPLASTIC"/>
    <property type="match status" value="1"/>
</dbReference>
<dbReference type="EMBL" id="QBML01000005">
    <property type="protein sequence ID" value="PZO43267.1"/>
    <property type="molecule type" value="Genomic_DNA"/>
</dbReference>
<evidence type="ECO:0000256" key="2">
    <source>
        <dbReference type="SAM" id="Phobius"/>
    </source>
</evidence>
<evidence type="ECO:0000256" key="1">
    <source>
        <dbReference type="ARBA" id="ARBA00009670"/>
    </source>
</evidence>
<dbReference type="SUPFAM" id="SSF56112">
    <property type="entry name" value="Protein kinase-like (PK-like)"/>
    <property type="match status" value="1"/>
</dbReference>
<proteinExistence type="inferred from homology"/>
<dbReference type="CDD" id="cd05121">
    <property type="entry name" value="ABC1_ADCK3-like"/>
    <property type="match status" value="1"/>
</dbReference>
<comment type="caution">
    <text evidence="4">The sequence shown here is derived from an EMBL/GenBank/DDBJ whole genome shotgun (WGS) entry which is preliminary data.</text>
</comment>